<proteinExistence type="predicted"/>
<sequence>MQTLTLVSGGCADAFDPQLEALRNIYALVQKVLAREIINGACETGKIELKRRVFAKVRPGEDRDMGFTVPFAEDPLRRAGKIDHMWSIRHRIEAGSQDASGRIRRVNPVIIRPGDFVDIAVTLQTVSLRLPRGKRGVEVMLIPQAIVKLVSSEDAMMLMKTVAEENEFLRMASDTTTARRDTGFVFEGDEDMND</sequence>
<dbReference type="EMBL" id="MNAD01000354">
    <property type="protein sequence ID" value="OJT13908.1"/>
    <property type="molecule type" value="Genomic_DNA"/>
</dbReference>
<organism evidence="3 4">
    <name type="scientific">Trametes pubescens</name>
    <name type="common">White-rot fungus</name>
    <dbReference type="NCBI Taxonomy" id="154538"/>
    <lineage>
        <taxon>Eukaryota</taxon>
        <taxon>Fungi</taxon>
        <taxon>Dikarya</taxon>
        <taxon>Basidiomycota</taxon>
        <taxon>Agaricomycotina</taxon>
        <taxon>Agaricomycetes</taxon>
        <taxon>Polyporales</taxon>
        <taxon>Polyporaceae</taxon>
        <taxon>Trametes</taxon>
    </lineage>
</organism>
<dbReference type="EMBL" id="MNAD01001408">
    <property type="protein sequence ID" value="OJT05667.1"/>
    <property type="molecule type" value="Genomic_DNA"/>
</dbReference>
<comment type="caution">
    <text evidence="3">The sequence shown here is derived from an EMBL/GenBank/DDBJ whole genome shotgun (WGS) entry which is preliminary data.</text>
</comment>
<protein>
    <submittedName>
        <fullName evidence="3">Uncharacterized protein</fullName>
    </submittedName>
</protein>
<name>A0A1M2W3R5_TRAPU</name>
<dbReference type="EMBL" id="MNAD01000281">
    <property type="protein sequence ID" value="OJT14491.1"/>
    <property type="molecule type" value="Genomic_DNA"/>
</dbReference>
<evidence type="ECO:0000313" key="2">
    <source>
        <dbReference type="EMBL" id="OJT13908.1"/>
    </source>
</evidence>
<evidence type="ECO:0000313" key="3">
    <source>
        <dbReference type="EMBL" id="OJT14491.1"/>
    </source>
</evidence>
<evidence type="ECO:0000313" key="1">
    <source>
        <dbReference type="EMBL" id="OJT05667.1"/>
    </source>
</evidence>
<gene>
    <name evidence="1" type="ORF">TRAPUB_3509</name>
    <name evidence="3" type="ORF">TRAPUB_8937</name>
    <name evidence="2" type="ORF">TRAPUB_9577</name>
</gene>
<keyword evidence="4" id="KW-1185">Reference proteome</keyword>
<dbReference type="Proteomes" id="UP000184267">
    <property type="component" value="Unassembled WGS sequence"/>
</dbReference>
<evidence type="ECO:0000313" key="4">
    <source>
        <dbReference type="Proteomes" id="UP000184267"/>
    </source>
</evidence>
<dbReference type="AlphaFoldDB" id="A0A1M2W3R5"/>
<reference evidence="3 4" key="1">
    <citation type="submission" date="2016-10" db="EMBL/GenBank/DDBJ databases">
        <title>Genome sequence of the basidiomycete white-rot fungus Trametes pubescens.</title>
        <authorList>
            <person name="Makela M.R."/>
            <person name="Granchi Z."/>
            <person name="Peng M."/>
            <person name="De Vries R.P."/>
            <person name="Grigoriev I."/>
            <person name="Riley R."/>
            <person name="Hilden K."/>
        </authorList>
    </citation>
    <scope>NUCLEOTIDE SEQUENCE [LARGE SCALE GENOMIC DNA]</scope>
    <source>
        <strain evidence="3 4">FBCC735</strain>
    </source>
</reference>
<accession>A0A1M2W3R5</accession>
<dbReference type="OrthoDB" id="3270129at2759"/>